<sequence>MKILISIKMTLMQTKVKVLLTGNVFNRISINIELRQGDTFFWNTDCTIFNRITQYIANTGHLAIEERNPEVMESTLKILDAESGKYFLIINETKTKYMLIAKSFDLHLRIREDERRMEENHPFFMYDKTSQNEILEIFELQGEVENIELINCHFNRDKIQLVFDNFTLNGYLDSSKCFTVVKRTKSETGVEHKSVGVCKNVYVFSQPPKFKIEN</sequence>
<keyword evidence="2" id="KW-1185">Reference proteome</keyword>
<proteinExistence type="predicted"/>
<accession>A0A4Q9LTV9</accession>
<evidence type="ECO:0000313" key="1">
    <source>
        <dbReference type="EMBL" id="TBU12068.1"/>
    </source>
</evidence>
<organism evidence="1 2">
    <name type="scientific">Hamiltosporidium tvaerminnensis</name>
    <dbReference type="NCBI Taxonomy" id="1176355"/>
    <lineage>
        <taxon>Eukaryota</taxon>
        <taxon>Fungi</taxon>
        <taxon>Fungi incertae sedis</taxon>
        <taxon>Microsporidia</taxon>
        <taxon>Dubosqiidae</taxon>
        <taxon>Hamiltosporidium</taxon>
    </lineage>
</organism>
<dbReference type="VEuPathDB" id="MicrosporidiaDB:CWI38_0912p0010"/>
<protein>
    <submittedName>
        <fullName evidence="1">Uncharacterized protein</fullName>
    </submittedName>
</protein>
<reference evidence="1 2" key="1">
    <citation type="submission" date="2017-12" db="EMBL/GenBank/DDBJ databases">
        <authorList>
            <person name="Pombert J.-F."/>
            <person name="Haag K.L."/>
            <person name="Ebert D."/>
        </authorList>
    </citation>
    <scope>NUCLEOTIDE SEQUENCE [LARGE SCALE GENOMIC DNA]</scope>
    <source>
        <strain evidence="1">IL-G-3</strain>
    </source>
</reference>
<gene>
    <name evidence="1" type="ORF">CWI38_0912p0010</name>
</gene>
<dbReference type="OrthoDB" id="2189560at2759"/>
<dbReference type="AlphaFoldDB" id="A0A4Q9LTV9"/>
<dbReference type="EMBL" id="PITK01000912">
    <property type="protein sequence ID" value="TBU12068.1"/>
    <property type="molecule type" value="Genomic_DNA"/>
</dbReference>
<name>A0A4Q9LTV9_9MICR</name>
<dbReference type="Proteomes" id="UP000292282">
    <property type="component" value="Unassembled WGS sequence"/>
</dbReference>
<comment type="caution">
    <text evidence="1">The sequence shown here is derived from an EMBL/GenBank/DDBJ whole genome shotgun (WGS) entry which is preliminary data.</text>
</comment>
<evidence type="ECO:0000313" key="2">
    <source>
        <dbReference type="Proteomes" id="UP000292282"/>
    </source>
</evidence>